<sequence length="55" mass="5839">MNALFLCGGNIVRRKGEGAYNVVRVVPVVCGKSNSGVVRPNYLIPGLIFIVAGSY</sequence>
<evidence type="ECO:0000313" key="1">
    <source>
        <dbReference type="EMBL" id="GAE16975.1"/>
    </source>
</evidence>
<comment type="caution">
    <text evidence="1">The sequence shown here is derived from an EMBL/GenBank/DDBJ whole genome shotgun (WGS) entry which is preliminary data.</text>
</comment>
<accession>W4PB74</accession>
<gene>
    <name evidence="1" type="ORF">JCM6292_3497</name>
</gene>
<dbReference type="Proteomes" id="UP000018861">
    <property type="component" value="Unassembled WGS sequence"/>
</dbReference>
<organism evidence="1 2">
    <name type="scientific">Bacteroides pyogenes JCM 6292</name>
    <dbReference type="NCBI Taxonomy" id="1235809"/>
    <lineage>
        <taxon>Bacteria</taxon>
        <taxon>Pseudomonadati</taxon>
        <taxon>Bacteroidota</taxon>
        <taxon>Bacteroidia</taxon>
        <taxon>Bacteroidales</taxon>
        <taxon>Bacteroidaceae</taxon>
        <taxon>Bacteroides</taxon>
    </lineage>
</organism>
<proteinExistence type="predicted"/>
<dbReference type="AlphaFoldDB" id="W4PB74"/>
<evidence type="ECO:0000313" key="2">
    <source>
        <dbReference type="Proteomes" id="UP000018861"/>
    </source>
</evidence>
<protein>
    <submittedName>
        <fullName evidence="1">Uncharacterized protein</fullName>
    </submittedName>
</protein>
<dbReference type="EMBL" id="BAIQ01000050">
    <property type="protein sequence ID" value="GAE16975.1"/>
    <property type="molecule type" value="Genomic_DNA"/>
</dbReference>
<reference evidence="1 2" key="1">
    <citation type="journal article" date="2014" name="Genome Announc.">
        <title>Draft Genome Sequences of Three Strains of Bacteroides pyogenes Isolated from a Cat and Swine.</title>
        <authorList>
            <person name="Sakamoto M."/>
            <person name="Oshima K."/>
            <person name="Suda W."/>
            <person name="Kitamura K."/>
            <person name="Iida T."/>
            <person name="Hattori M."/>
            <person name="Ohkuma M."/>
        </authorList>
    </citation>
    <scope>NUCLEOTIDE SEQUENCE [LARGE SCALE GENOMIC DNA]</scope>
    <source>
        <strain evidence="1 2">JCM 6292</strain>
    </source>
</reference>
<name>W4PB74_9BACE</name>